<dbReference type="Ensembl" id="ENSOKIT00005080849.1">
    <property type="protein sequence ID" value="ENSOKIP00005075871.1"/>
    <property type="gene ID" value="ENSOKIG00005032741.1"/>
</dbReference>
<dbReference type="Gene3D" id="3.40.50.720">
    <property type="entry name" value="NAD(P)-binding Rossmann-like Domain"/>
    <property type="match status" value="1"/>
</dbReference>
<dbReference type="AlphaFoldDB" id="A0A8C7INM4"/>
<dbReference type="GO" id="GO:0000253">
    <property type="term" value="F:3-beta-hydroxysteroid 3-dehydrogenase (NADP+) activity"/>
    <property type="evidence" value="ECO:0007669"/>
    <property type="project" value="TreeGrafter"/>
</dbReference>
<dbReference type="SUPFAM" id="SSF51735">
    <property type="entry name" value="NAD(P)-binding Rossmann-fold domains"/>
    <property type="match status" value="1"/>
</dbReference>
<dbReference type="PANTHER" id="PTHR44442:SF1">
    <property type="entry name" value="3-KETO-STEROID REDUCTASE_17-BETA-HYDROXYSTEROID DEHYDROGENASE 7"/>
    <property type="match status" value="1"/>
</dbReference>
<dbReference type="GO" id="GO:0047024">
    <property type="term" value="F:5-alpha-androstane-3-beta,17-beta-diol dehydrogenase (NADP+) activity"/>
    <property type="evidence" value="ECO:0007669"/>
    <property type="project" value="TreeGrafter"/>
</dbReference>
<dbReference type="GO" id="GO:0004303">
    <property type="term" value="F:estradiol 17-beta-dehydrogenase [NAD(P)+] activity"/>
    <property type="evidence" value="ECO:0007669"/>
    <property type="project" value="TreeGrafter"/>
</dbReference>
<sequence>MQRADEYLLHLDVGSVRSVLCAAHKVKYTKLDYLYLKAGIMPNPQIDIKEVFATNLFGHFMLVSHVLSDLIVTFLNRERFVSNGNRAWKFKHKGQEPDWWSAAEMVILLEGSPISTEELWCSVRVTIEFLVTSLTKALLPRLRPGLGRVLVVPNVFHLKMMDATMFLGTFNHSLFVQKPESLDPRAKYHCLTSDIGSNYTQPRQMDVDDDVSEALYVKLLEMEKATHKRLKEEDDDKQAYKKYLHQTESSFVRLFSSTDLV</sequence>
<name>A0A8C7INM4_ONCKI</name>
<dbReference type="GO" id="GO:0005789">
    <property type="term" value="C:endoplasmic reticulum membrane"/>
    <property type="evidence" value="ECO:0007669"/>
    <property type="project" value="TreeGrafter"/>
</dbReference>
<organism evidence="1 2">
    <name type="scientific">Oncorhynchus kisutch</name>
    <name type="common">Coho salmon</name>
    <name type="synonym">Salmo kisutch</name>
    <dbReference type="NCBI Taxonomy" id="8019"/>
    <lineage>
        <taxon>Eukaryota</taxon>
        <taxon>Metazoa</taxon>
        <taxon>Chordata</taxon>
        <taxon>Craniata</taxon>
        <taxon>Vertebrata</taxon>
        <taxon>Euteleostomi</taxon>
        <taxon>Actinopterygii</taxon>
        <taxon>Neopterygii</taxon>
        <taxon>Teleostei</taxon>
        <taxon>Protacanthopterygii</taxon>
        <taxon>Salmoniformes</taxon>
        <taxon>Salmonidae</taxon>
        <taxon>Salmoninae</taxon>
        <taxon>Oncorhynchus</taxon>
    </lineage>
</organism>
<proteinExistence type="predicted"/>
<dbReference type="Proteomes" id="UP000694557">
    <property type="component" value="Unassembled WGS sequence"/>
</dbReference>
<evidence type="ECO:0000313" key="1">
    <source>
        <dbReference type="Ensembl" id="ENSOKIP00005075871.1"/>
    </source>
</evidence>
<accession>A0A8C7INM4</accession>
<dbReference type="InterPro" id="IPR036291">
    <property type="entry name" value="NAD(P)-bd_dom_sf"/>
</dbReference>
<dbReference type="GeneTree" id="ENSGT01120000278011"/>
<dbReference type="InterPro" id="IPR052834">
    <property type="entry name" value="3KSR/17beta-HSD"/>
</dbReference>
<evidence type="ECO:0000313" key="2">
    <source>
        <dbReference type="Proteomes" id="UP000694557"/>
    </source>
</evidence>
<dbReference type="PANTHER" id="PTHR44442">
    <property type="entry name" value="3-KETO-STEROID REDUCTASE"/>
    <property type="match status" value="1"/>
</dbReference>
<dbReference type="GO" id="GO:0006695">
    <property type="term" value="P:cholesterol biosynthetic process"/>
    <property type="evidence" value="ECO:0007669"/>
    <property type="project" value="TreeGrafter"/>
</dbReference>
<keyword evidence="2" id="KW-1185">Reference proteome</keyword>
<reference evidence="1" key="2">
    <citation type="submission" date="2025-09" db="UniProtKB">
        <authorList>
            <consortium name="Ensembl"/>
        </authorList>
    </citation>
    <scope>IDENTIFICATION</scope>
</reference>
<protein>
    <submittedName>
        <fullName evidence="1">Uncharacterized protein</fullName>
    </submittedName>
</protein>
<reference evidence="1" key="1">
    <citation type="submission" date="2025-08" db="UniProtKB">
        <authorList>
            <consortium name="Ensembl"/>
        </authorList>
    </citation>
    <scope>IDENTIFICATION</scope>
</reference>